<dbReference type="GO" id="GO:0002039">
    <property type="term" value="F:p53 binding"/>
    <property type="evidence" value="ECO:0007669"/>
    <property type="project" value="TreeGrafter"/>
</dbReference>
<dbReference type="InterPro" id="IPR019786">
    <property type="entry name" value="Zinc_finger_PHD-type_CS"/>
</dbReference>
<feature type="region of interest" description="Disordered" evidence="5">
    <location>
        <begin position="386"/>
        <end position="446"/>
    </location>
</feature>
<dbReference type="SUPFAM" id="SSF57903">
    <property type="entry name" value="FYVE/PHD zinc finger"/>
    <property type="match status" value="1"/>
</dbReference>
<evidence type="ECO:0000259" key="6">
    <source>
        <dbReference type="PROSITE" id="PS50016"/>
    </source>
</evidence>
<dbReference type="InterPro" id="IPR001965">
    <property type="entry name" value="Znf_PHD"/>
</dbReference>
<feature type="domain" description="PHD-type" evidence="6">
    <location>
        <begin position="695"/>
        <end position="743"/>
    </location>
</feature>
<dbReference type="Pfam" id="PF00628">
    <property type="entry name" value="PHD"/>
    <property type="match status" value="1"/>
</dbReference>
<dbReference type="PROSITE" id="PS01359">
    <property type="entry name" value="ZF_PHD_1"/>
    <property type="match status" value="1"/>
</dbReference>
<proteinExistence type="predicted"/>
<evidence type="ECO:0000313" key="9">
    <source>
        <dbReference type="Proteomes" id="UP001347796"/>
    </source>
</evidence>
<evidence type="ECO:0000256" key="4">
    <source>
        <dbReference type="PROSITE-ProRule" id="PRU00325"/>
    </source>
</evidence>
<sequence length="743" mass="85488">MFILPLETGFKCVMRSWCESMRNGMARKFITFIRESLPTLLFNAETKNNLIKYLQDHWFQSNMWQSTFTSEVLFSVPKEYRRNCLLMTDNITERLFRSIENADLNNKLNKKLSNFVVTIIGSVLHHEAEYVKNISDTFKPSIKDKTKESKLATVGINLVPRVEAIGASEDGWFLVEPNSKDDTIIHDDFVLLNRKDGEHFLIDHDYSATKTALHDNIRKQTENLNAKAGDTHLKCKILIKLLTDLICSHFRTETIKFIPSQLINSVCNNDKYICNIKLCTCTCLYFIIRGQPYFCKHLYACLSFHYGVNDLDKLLELYLNTVPTLPSYLDALGVGKVIQPRPPVLDRINLLEDMVHPVTILDNEKLRKGKLLNILHTSKIKCTNYSGPLAHKQPNNMGNRRKDGPIKPDRYSLTEPEDIQTDPYRPHVKFPENAHERHGGRKRIKSRNRGRKFNKIVQKAYLQLGKHVTLSALEDNCNNDDVIDDCIDETKISIKNINSNNNEKDNGIPRILKKKEIQKNVMCGICLDNNIKPVFRYSTLSMLNHHIKSVHEPFVCYLCFQASGACVRFASKNTFDQHIILNHSSATVDKISEDTESFHESICSSKRLLPLFDEDISSEEISNEIQNFSKTISNSLEDRNIAELNIAAKKKGHPGLANLATSQKNKIKHLTKSKPRIKIIRDKIFKSLETKQSEIFFCPVCHKLADFDPPTIECHNCLKWFHWPCVQIKRNISGEWFCKSCKN</sequence>
<name>A0AAN8PSL8_PATCE</name>
<dbReference type="PANTHER" id="PTHR46452:SF1">
    <property type="entry name" value="TRANSCRIPTION INITIATION FACTOR TFIID SUBUNIT 3"/>
    <property type="match status" value="1"/>
</dbReference>
<evidence type="ECO:0000256" key="1">
    <source>
        <dbReference type="ARBA" id="ARBA00022723"/>
    </source>
</evidence>
<evidence type="ECO:0000259" key="7">
    <source>
        <dbReference type="PROSITE" id="PS50966"/>
    </source>
</evidence>
<feature type="compositionally biased region" description="Basic and acidic residues" evidence="5">
    <location>
        <begin position="400"/>
        <end position="412"/>
    </location>
</feature>
<organism evidence="8 9">
    <name type="scientific">Patella caerulea</name>
    <name type="common">Rayed Mediterranean limpet</name>
    <dbReference type="NCBI Taxonomy" id="87958"/>
    <lineage>
        <taxon>Eukaryota</taxon>
        <taxon>Metazoa</taxon>
        <taxon>Spiralia</taxon>
        <taxon>Lophotrochozoa</taxon>
        <taxon>Mollusca</taxon>
        <taxon>Gastropoda</taxon>
        <taxon>Patellogastropoda</taxon>
        <taxon>Patelloidea</taxon>
        <taxon>Patellidae</taxon>
        <taxon>Patella</taxon>
    </lineage>
</organism>
<gene>
    <name evidence="8" type="ORF">SNE40_014239</name>
</gene>
<dbReference type="GO" id="GO:0005669">
    <property type="term" value="C:transcription factor TFIID complex"/>
    <property type="evidence" value="ECO:0007669"/>
    <property type="project" value="TreeGrafter"/>
</dbReference>
<evidence type="ECO:0000313" key="8">
    <source>
        <dbReference type="EMBL" id="KAK6175860.1"/>
    </source>
</evidence>
<dbReference type="InterPro" id="IPR011011">
    <property type="entry name" value="Znf_FYVE_PHD"/>
</dbReference>
<dbReference type="PANTHER" id="PTHR46452">
    <property type="entry name" value="TRANSCRIPTION INITIATION FACTOR TFIID SUBUNIT 3"/>
    <property type="match status" value="1"/>
</dbReference>
<keyword evidence="1" id="KW-0479">Metal-binding</keyword>
<dbReference type="EMBL" id="JAZGQO010000010">
    <property type="protein sequence ID" value="KAK6175860.1"/>
    <property type="molecule type" value="Genomic_DNA"/>
</dbReference>
<evidence type="ECO:0000256" key="2">
    <source>
        <dbReference type="ARBA" id="ARBA00022771"/>
    </source>
</evidence>
<feature type="domain" description="SWIM-type" evidence="7">
    <location>
        <begin position="272"/>
        <end position="306"/>
    </location>
</feature>
<dbReference type="InterPro" id="IPR007527">
    <property type="entry name" value="Znf_SWIM"/>
</dbReference>
<dbReference type="InterPro" id="IPR019787">
    <property type="entry name" value="Znf_PHD-finger"/>
</dbReference>
<evidence type="ECO:0000256" key="5">
    <source>
        <dbReference type="SAM" id="MobiDB-lite"/>
    </source>
</evidence>
<dbReference type="SMART" id="SM00249">
    <property type="entry name" value="PHD"/>
    <property type="match status" value="1"/>
</dbReference>
<dbReference type="GO" id="GO:0045944">
    <property type="term" value="P:positive regulation of transcription by RNA polymerase II"/>
    <property type="evidence" value="ECO:0007669"/>
    <property type="project" value="TreeGrafter"/>
</dbReference>
<comment type="caution">
    <text evidence="8">The sequence shown here is derived from an EMBL/GenBank/DDBJ whole genome shotgun (WGS) entry which is preliminary data.</text>
</comment>
<reference evidence="8 9" key="1">
    <citation type="submission" date="2024-01" db="EMBL/GenBank/DDBJ databases">
        <title>The genome of the rayed Mediterranean limpet Patella caerulea (Linnaeus, 1758).</title>
        <authorList>
            <person name="Anh-Thu Weber A."/>
            <person name="Halstead-Nussloch G."/>
        </authorList>
    </citation>
    <scope>NUCLEOTIDE SEQUENCE [LARGE SCALE GENOMIC DNA]</scope>
    <source>
        <strain evidence="8">AATW-2023a</strain>
        <tissue evidence="8">Whole specimen</tissue>
    </source>
</reference>
<dbReference type="PROSITE" id="PS50966">
    <property type="entry name" value="ZF_SWIM"/>
    <property type="match status" value="1"/>
</dbReference>
<protein>
    <submittedName>
        <fullName evidence="8">Uncharacterized protein</fullName>
    </submittedName>
</protein>
<dbReference type="InterPro" id="IPR013083">
    <property type="entry name" value="Znf_RING/FYVE/PHD"/>
</dbReference>
<dbReference type="Gene3D" id="3.30.40.10">
    <property type="entry name" value="Zinc/RING finger domain, C3HC4 (zinc finger)"/>
    <property type="match status" value="1"/>
</dbReference>
<dbReference type="PROSITE" id="PS50016">
    <property type="entry name" value="ZF_PHD_2"/>
    <property type="match status" value="1"/>
</dbReference>
<dbReference type="GO" id="GO:0008270">
    <property type="term" value="F:zinc ion binding"/>
    <property type="evidence" value="ECO:0007669"/>
    <property type="project" value="UniProtKB-KW"/>
</dbReference>
<keyword evidence="9" id="KW-1185">Reference proteome</keyword>
<accession>A0AAN8PSL8</accession>
<dbReference type="AlphaFoldDB" id="A0AAN8PSL8"/>
<keyword evidence="3" id="KW-0862">Zinc</keyword>
<keyword evidence="2 4" id="KW-0863">Zinc-finger</keyword>
<evidence type="ECO:0000256" key="3">
    <source>
        <dbReference type="ARBA" id="ARBA00022833"/>
    </source>
</evidence>
<dbReference type="Proteomes" id="UP001347796">
    <property type="component" value="Unassembled WGS sequence"/>
</dbReference>